<name>A0A0R0JCV1_SOYBN</name>
<dbReference type="Proteomes" id="UP000008827">
    <property type="component" value="Chromosome 7"/>
</dbReference>
<dbReference type="AlphaFoldDB" id="A0A0R0JCV1"/>
<dbReference type="EMBL" id="CM000840">
    <property type="protein sequence ID" value="KRH50293.1"/>
    <property type="molecule type" value="Genomic_DNA"/>
</dbReference>
<sequence>MHVISPKGTIFLYSLDTSSISKITDKVLKMLDDVVNFVGEENVIQVKGRRITIYIYGRTMLISIMKKFTNGRDLIRPGITRFVTTYLTLACLHELQASLMSMFSFEEWKTSKFGTSQEGRKKNVTMCLKVVAPLMVVLRLVDLDVKPAMSFIYEEMEIAKEKIKCNFNNIKKSFRHDDPQVKEWVHMCMRRLVKDFAERKKINLQLVEFHIARGIFSMKEEKDTRKFMQLGEWWEMFGDETPELRRFAICVLSLTCNSFGRERN</sequence>
<dbReference type="SUPFAM" id="SSF53098">
    <property type="entry name" value="Ribonuclease H-like"/>
    <property type="match status" value="1"/>
</dbReference>
<dbReference type="Gramene" id="KRH50293">
    <property type="protein sequence ID" value="KRH50293"/>
    <property type="gene ID" value="GLYMA_07G213400"/>
</dbReference>
<dbReference type="PANTHER" id="PTHR32166:SF122">
    <property type="entry name" value="OS09G0499600 PROTEIN"/>
    <property type="match status" value="1"/>
</dbReference>
<dbReference type="EnsemblPlants" id="KRH50293">
    <property type="protein sequence ID" value="KRH50293"/>
    <property type="gene ID" value="GLYMA_07G213400"/>
</dbReference>
<dbReference type="InterPro" id="IPR012337">
    <property type="entry name" value="RNaseH-like_sf"/>
</dbReference>
<dbReference type="InParanoid" id="A0A0R0JCV1"/>
<reference evidence="1 2" key="1">
    <citation type="journal article" date="2010" name="Nature">
        <title>Genome sequence of the palaeopolyploid soybean.</title>
        <authorList>
            <person name="Schmutz J."/>
            <person name="Cannon S.B."/>
            <person name="Schlueter J."/>
            <person name="Ma J."/>
            <person name="Mitros T."/>
            <person name="Nelson W."/>
            <person name="Hyten D.L."/>
            <person name="Song Q."/>
            <person name="Thelen J.J."/>
            <person name="Cheng J."/>
            <person name="Xu D."/>
            <person name="Hellsten U."/>
            <person name="May G.D."/>
            <person name="Yu Y."/>
            <person name="Sakurai T."/>
            <person name="Umezawa T."/>
            <person name="Bhattacharyya M.K."/>
            <person name="Sandhu D."/>
            <person name="Valliyodan B."/>
            <person name="Lindquist E."/>
            <person name="Peto M."/>
            <person name="Grant D."/>
            <person name="Shu S."/>
            <person name="Goodstein D."/>
            <person name="Barry K."/>
            <person name="Futrell-Griggs M."/>
            <person name="Abernathy B."/>
            <person name="Du J."/>
            <person name="Tian Z."/>
            <person name="Zhu L."/>
            <person name="Gill N."/>
            <person name="Joshi T."/>
            <person name="Libault M."/>
            <person name="Sethuraman A."/>
            <person name="Zhang X.-C."/>
            <person name="Shinozaki K."/>
            <person name="Nguyen H.T."/>
            <person name="Wing R.A."/>
            <person name="Cregan P."/>
            <person name="Specht J."/>
            <person name="Grimwood J."/>
            <person name="Rokhsar D."/>
            <person name="Stacey G."/>
            <person name="Shoemaker R.C."/>
            <person name="Jackson S.A."/>
        </authorList>
    </citation>
    <scope>NUCLEOTIDE SEQUENCE</scope>
    <source>
        <strain evidence="2">cv. Williams 82</strain>
        <tissue evidence="1">Callus</tissue>
    </source>
</reference>
<evidence type="ECO:0000313" key="3">
    <source>
        <dbReference type="Proteomes" id="UP000008827"/>
    </source>
</evidence>
<accession>A0A0R0JCV1</accession>
<reference evidence="2" key="2">
    <citation type="submission" date="2018-02" db="UniProtKB">
        <authorList>
            <consortium name="EnsemblPlants"/>
        </authorList>
    </citation>
    <scope>IDENTIFICATION</scope>
    <source>
        <strain evidence="2">Williams 82</strain>
    </source>
</reference>
<protein>
    <submittedName>
        <fullName evidence="1 2">Uncharacterized protein</fullName>
    </submittedName>
</protein>
<reference evidence="1" key="3">
    <citation type="submission" date="2018-07" db="EMBL/GenBank/DDBJ databases">
        <title>WGS assembly of Glycine max.</title>
        <authorList>
            <person name="Schmutz J."/>
            <person name="Cannon S."/>
            <person name="Schlueter J."/>
            <person name="Ma J."/>
            <person name="Mitros T."/>
            <person name="Nelson W."/>
            <person name="Hyten D."/>
            <person name="Song Q."/>
            <person name="Thelen J."/>
            <person name="Cheng J."/>
            <person name="Xu D."/>
            <person name="Hellsten U."/>
            <person name="May G."/>
            <person name="Yu Y."/>
            <person name="Sakurai T."/>
            <person name="Umezawa T."/>
            <person name="Bhattacharyya M."/>
            <person name="Sandhu D."/>
            <person name="Valliyodan B."/>
            <person name="Lindquist E."/>
            <person name="Peto M."/>
            <person name="Grant D."/>
            <person name="Shu S."/>
            <person name="Goodstein D."/>
            <person name="Barry K."/>
            <person name="Futrell-Griggs M."/>
            <person name="Abernathy B."/>
            <person name="Du J."/>
            <person name="Tian Z."/>
            <person name="Zhu L."/>
            <person name="Gill N."/>
            <person name="Joshi T."/>
            <person name="Libault M."/>
            <person name="Sethuraman A."/>
            <person name="Zhang X."/>
            <person name="Shinozaki K."/>
            <person name="Nguyen H."/>
            <person name="Wing R."/>
            <person name="Cregan P."/>
            <person name="Specht J."/>
            <person name="Grimwood J."/>
            <person name="Rokhsar D."/>
            <person name="Stacey G."/>
            <person name="Shoemaker R."/>
            <person name="Jackson S."/>
        </authorList>
    </citation>
    <scope>NUCLEOTIDE SEQUENCE</scope>
    <source>
        <tissue evidence="1">Callus</tissue>
    </source>
</reference>
<evidence type="ECO:0000313" key="2">
    <source>
        <dbReference type="EnsemblPlants" id="KRH50293"/>
    </source>
</evidence>
<evidence type="ECO:0000313" key="1">
    <source>
        <dbReference type="EMBL" id="KRH50293.1"/>
    </source>
</evidence>
<proteinExistence type="predicted"/>
<gene>
    <name evidence="1" type="ORF">GLYMA_07G213400</name>
</gene>
<keyword evidence="3" id="KW-1185">Reference proteome</keyword>
<dbReference type="PANTHER" id="PTHR32166">
    <property type="entry name" value="OSJNBA0013A04.12 PROTEIN"/>
    <property type="match status" value="1"/>
</dbReference>
<organism evidence="1">
    <name type="scientific">Glycine max</name>
    <name type="common">Soybean</name>
    <name type="synonym">Glycine hispida</name>
    <dbReference type="NCBI Taxonomy" id="3847"/>
    <lineage>
        <taxon>Eukaryota</taxon>
        <taxon>Viridiplantae</taxon>
        <taxon>Streptophyta</taxon>
        <taxon>Embryophyta</taxon>
        <taxon>Tracheophyta</taxon>
        <taxon>Spermatophyta</taxon>
        <taxon>Magnoliopsida</taxon>
        <taxon>eudicotyledons</taxon>
        <taxon>Gunneridae</taxon>
        <taxon>Pentapetalae</taxon>
        <taxon>rosids</taxon>
        <taxon>fabids</taxon>
        <taxon>Fabales</taxon>
        <taxon>Fabaceae</taxon>
        <taxon>Papilionoideae</taxon>
        <taxon>50 kb inversion clade</taxon>
        <taxon>NPAAA clade</taxon>
        <taxon>indigoferoid/millettioid clade</taxon>
        <taxon>Phaseoleae</taxon>
        <taxon>Glycine</taxon>
        <taxon>Glycine subgen. Soja</taxon>
    </lineage>
</organism>
<dbReference type="OMA" id="EEIDCAK"/>